<comment type="caution">
    <text evidence="1">The sequence shown here is derived from an EMBL/GenBank/DDBJ whole genome shotgun (WGS) entry which is preliminary data.</text>
</comment>
<organism evidence="1 2">
    <name type="scientific">Vibrio splendidus</name>
    <dbReference type="NCBI Taxonomy" id="29497"/>
    <lineage>
        <taxon>Bacteria</taxon>
        <taxon>Pseudomonadati</taxon>
        <taxon>Pseudomonadota</taxon>
        <taxon>Gammaproteobacteria</taxon>
        <taxon>Vibrionales</taxon>
        <taxon>Vibrionaceae</taxon>
        <taxon>Vibrio</taxon>
    </lineage>
</organism>
<dbReference type="EMBL" id="MCZF01000281">
    <property type="protein sequence ID" value="PMM41607.1"/>
    <property type="molecule type" value="Genomic_DNA"/>
</dbReference>
<evidence type="ECO:0000313" key="2">
    <source>
        <dbReference type="Proteomes" id="UP000235533"/>
    </source>
</evidence>
<protein>
    <submittedName>
        <fullName evidence="1">Uncharacterized protein</fullName>
    </submittedName>
</protein>
<sequence>MNEIQLSKSDEEALLIQEQEWKEQQAKLDKSYQTVYQKMGGYDFLRYCRMPLYFRARIREMRIGDTFIMGQMRHTYEELNDFEGVLEIYIEKEKNQVYRARSSFNLLTKPSRAHVFTEFTFKLEKGGDFAFTGDEDKGLINQKRFALTCRYFNRLLTSTSEEERNIYHDQGVPPYFHGVTIDKNNLTRRLYYKREDWERPHRYKISQEQMPKPMMECLIDYAMCSGIIDFNEDKSRLPEDTYE</sequence>
<dbReference type="AlphaFoldDB" id="A0A2N7JKR9"/>
<accession>A0A2N7JKR9</accession>
<gene>
    <name evidence="1" type="ORF">BCT54_10225</name>
</gene>
<name>A0A2N7JKR9_VIBSP</name>
<reference evidence="2" key="1">
    <citation type="submission" date="2016-07" db="EMBL/GenBank/DDBJ databases">
        <title>Nontailed viruses are major unrecognized killers of bacteria in the ocean.</title>
        <authorList>
            <person name="Kauffman K."/>
            <person name="Hussain F."/>
            <person name="Yang J."/>
            <person name="Arevalo P."/>
            <person name="Brown J."/>
            <person name="Cutler M."/>
            <person name="Kelly L."/>
            <person name="Polz M.F."/>
        </authorList>
    </citation>
    <scope>NUCLEOTIDE SEQUENCE [LARGE SCALE GENOMIC DNA]</scope>
    <source>
        <strain evidence="2">10N.261.48.B5</strain>
    </source>
</reference>
<dbReference type="Proteomes" id="UP000235533">
    <property type="component" value="Unassembled WGS sequence"/>
</dbReference>
<proteinExistence type="predicted"/>
<evidence type="ECO:0000313" key="1">
    <source>
        <dbReference type="EMBL" id="PMM41607.1"/>
    </source>
</evidence>